<dbReference type="HOGENOM" id="CLU_1933675_0_0_11"/>
<dbReference type="RefSeq" id="WP_045075315.1">
    <property type="nucleotide sequence ID" value="NZ_CP011005.1"/>
</dbReference>
<organism evidence="1 2">
    <name type="scientific">Psychromicrobium lacuslunae</name>
    <dbReference type="NCBI Taxonomy" id="1618207"/>
    <lineage>
        <taxon>Bacteria</taxon>
        <taxon>Bacillati</taxon>
        <taxon>Actinomycetota</taxon>
        <taxon>Actinomycetes</taxon>
        <taxon>Micrococcales</taxon>
        <taxon>Micrococcaceae</taxon>
        <taxon>Psychromicrobium</taxon>
    </lineage>
</organism>
<dbReference type="PATRIC" id="fig|1618207.4.peg.2001"/>
<dbReference type="KEGG" id="ari:UM93_09860"/>
<dbReference type="STRING" id="1618207.UM93_09860"/>
<gene>
    <name evidence="1" type="ORF">UM93_09860</name>
</gene>
<proteinExistence type="predicted"/>
<evidence type="ECO:0000313" key="1">
    <source>
        <dbReference type="EMBL" id="AJT41743.1"/>
    </source>
</evidence>
<reference evidence="1 2" key="1">
    <citation type="journal article" date="2015" name="Genome Announc.">
        <title>Complete Genome Sequencing of Protease-Producing Novel Arthrobacter sp. Strain IHBB 11108 Using PacBio Single-Molecule Real-Time Sequencing Technology.</title>
        <authorList>
            <person name="Kiran S."/>
            <person name="Swarnkar M.K."/>
            <person name="Pal M."/>
            <person name="Thakur R."/>
            <person name="Tewari R."/>
            <person name="Singh A.K."/>
            <person name="Gulati A."/>
        </authorList>
    </citation>
    <scope>NUCLEOTIDE SEQUENCE [LARGE SCALE GENOMIC DNA]</scope>
    <source>
        <strain evidence="1 2">IHBB 11108</strain>
    </source>
</reference>
<dbReference type="Proteomes" id="UP000061839">
    <property type="component" value="Chromosome"/>
</dbReference>
<dbReference type="EMBL" id="CP011005">
    <property type="protein sequence ID" value="AJT41743.1"/>
    <property type="molecule type" value="Genomic_DNA"/>
</dbReference>
<name>A0A0D4BZI8_9MICC</name>
<protein>
    <submittedName>
        <fullName evidence="1">Uncharacterized protein</fullName>
    </submittedName>
</protein>
<evidence type="ECO:0000313" key="2">
    <source>
        <dbReference type="Proteomes" id="UP000061839"/>
    </source>
</evidence>
<keyword evidence="2" id="KW-1185">Reference proteome</keyword>
<sequence>MNKFEVIDAEAPAILQIFEDWSDSVLWTSGKYGFRNPRGEELSLSPELIEKLVAIADENFSRYDLEYPPDSLPNAPDFQQRLWNLAREVRDQVDPEWVVTCTDPEDEKIKFVRPTWDSRPALIWESDIEI</sequence>
<accession>A0A0D4BZI8</accession>
<dbReference type="AlphaFoldDB" id="A0A0D4BZI8"/>